<organism evidence="6">
    <name type="scientific">freshwater metagenome</name>
    <dbReference type="NCBI Taxonomy" id="449393"/>
    <lineage>
        <taxon>unclassified sequences</taxon>
        <taxon>metagenomes</taxon>
        <taxon>ecological metagenomes</taxon>
    </lineage>
</organism>
<evidence type="ECO:0000259" key="1">
    <source>
        <dbReference type="Pfam" id="PF13577"/>
    </source>
</evidence>
<dbReference type="EMBL" id="CAEZYF010000054">
    <property type="protein sequence ID" value="CAB4751996.1"/>
    <property type="molecule type" value="Genomic_DNA"/>
</dbReference>
<proteinExistence type="predicted"/>
<feature type="domain" description="SnoaL-like" evidence="1">
    <location>
        <begin position="9"/>
        <end position="122"/>
    </location>
</feature>
<dbReference type="AlphaFoldDB" id="A0A6J7L3K0"/>
<accession>A0A6J7L3K0</accession>
<dbReference type="EMBL" id="CAFBMT010000050">
    <property type="protein sequence ID" value="CAB4960889.1"/>
    <property type="molecule type" value="Genomic_DNA"/>
</dbReference>
<dbReference type="EMBL" id="CAFBOL010000001">
    <property type="protein sequence ID" value="CAB4970060.1"/>
    <property type="molecule type" value="Genomic_DNA"/>
</dbReference>
<protein>
    <submittedName>
        <fullName evidence="6">Unannotated protein</fullName>
    </submittedName>
</protein>
<evidence type="ECO:0000313" key="4">
    <source>
        <dbReference type="EMBL" id="CAB4807094.1"/>
    </source>
</evidence>
<dbReference type="InterPro" id="IPR032710">
    <property type="entry name" value="NTF2-like_dom_sf"/>
</dbReference>
<dbReference type="SUPFAM" id="SSF54427">
    <property type="entry name" value="NTF2-like"/>
    <property type="match status" value="1"/>
</dbReference>
<dbReference type="EMBL" id="CAFBIY010000032">
    <property type="protein sequence ID" value="CAB4848932.1"/>
    <property type="molecule type" value="Genomic_DNA"/>
</dbReference>
<dbReference type="Gene3D" id="3.10.450.50">
    <property type="match status" value="1"/>
</dbReference>
<evidence type="ECO:0000313" key="3">
    <source>
        <dbReference type="EMBL" id="CAB4751996.1"/>
    </source>
</evidence>
<dbReference type="InterPro" id="IPR037401">
    <property type="entry name" value="SnoaL-like"/>
</dbReference>
<evidence type="ECO:0000313" key="2">
    <source>
        <dbReference type="EMBL" id="CAB4365590.1"/>
    </source>
</evidence>
<dbReference type="EMBL" id="CAFAAV010000023">
    <property type="protein sequence ID" value="CAB4807094.1"/>
    <property type="molecule type" value="Genomic_DNA"/>
</dbReference>
<evidence type="ECO:0000313" key="7">
    <source>
        <dbReference type="EMBL" id="CAB4970060.1"/>
    </source>
</evidence>
<evidence type="ECO:0000313" key="5">
    <source>
        <dbReference type="EMBL" id="CAB4848932.1"/>
    </source>
</evidence>
<name>A0A6J7L3K0_9ZZZZ</name>
<reference evidence="6" key="1">
    <citation type="submission" date="2020-05" db="EMBL/GenBank/DDBJ databases">
        <authorList>
            <person name="Chiriac C."/>
            <person name="Salcher M."/>
            <person name="Ghai R."/>
            <person name="Kavagutti S V."/>
        </authorList>
    </citation>
    <scope>NUCLEOTIDE SEQUENCE</scope>
</reference>
<sequence length="159" mass="18290">MNDWLIADAQTRSLAHRYALALDQRDIASISALFASDARFGRYGVGPDGAREFYSVIPRRFSRSVHTIGTQVVNIHDATSASGVVYCRAEQQDPETQVWTTLQFAYHDEYVLEGDRWLFRARAPKFWYRESEGVRTIADDATAIPTSWETWRQYFDVTD</sequence>
<dbReference type="Pfam" id="PF13577">
    <property type="entry name" value="SnoaL_4"/>
    <property type="match status" value="1"/>
</dbReference>
<gene>
    <name evidence="3" type="ORF">UFOPK2656_03593</name>
    <name evidence="4" type="ORF">UFOPK3099_00485</name>
    <name evidence="5" type="ORF">UFOPK3267_00816</name>
    <name evidence="6" type="ORF">UFOPK3651_03507</name>
    <name evidence="7" type="ORF">UFOPK3931_00023</name>
    <name evidence="2" type="ORF">UFOPK4189_03332</name>
</gene>
<evidence type="ECO:0000313" key="6">
    <source>
        <dbReference type="EMBL" id="CAB4960889.1"/>
    </source>
</evidence>
<dbReference type="EMBL" id="CAESGF010000037">
    <property type="protein sequence ID" value="CAB4365590.1"/>
    <property type="molecule type" value="Genomic_DNA"/>
</dbReference>